<dbReference type="CDD" id="cd07995">
    <property type="entry name" value="TPK"/>
    <property type="match status" value="1"/>
</dbReference>
<dbReference type="GO" id="GO:0004788">
    <property type="term" value="F:thiamine diphosphokinase activity"/>
    <property type="evidence" value="ECO:0007669"/>
    <property type="project" value="UniProtKB-EC"/>
</dbReference>
<keyword evidence="3" id="KW-0418">Kinase</keyword>
<dbReference type="RefSeq" id="WP_178199855.1">
    <property type="nucleotide sequence ID" value="NZ_CALVCM010000019.1"/>
</dbReference>
<accession>A0ABT1SMJ0</accession>
<dbReference type="InterPro" id="IPR007373">
    <property type="entry name" value="Thiamin_PyroPKinase_B1-bd"/>
</dbReference>
<organism evidence="7 8">
    <name type="scientific">Massilicoli timonensis</name>
    <dbReference type="NCBI Taxonomy" id="2015901"/>
    <lineage>
        <taxon>Bacteria</taxon>
        <taxon>Bacillati</taxon>
        <taxon>Bacillota</taxon>
        <taxon>Erysipelotrichia</taxon>
        <taxon>Erysipelotrichales</taxon>
        <taxon>Erysipelotrichaceae</taxon>
        <taxon>Massilicoli</taxon>
    </lineage>
</organism>
<dbReference type="SMART" id="SM00983">
    <property type="entry name" value="TPK_B1_binding"/>
    <property type="match status" value="1"/>
</dbReference>
<dbReference type="EC" id="2.7.6.2" evidence="5"/>
<dbReference type="EMBL" id="JANGCH010000011">
    <property type="protein sequence ID" value="MCQ5122228.1"/>
    <property type="molecule type" value="Genomic_DNA"/>
</dbReference>
<sequence>MKPVRLVAGRSEALGYDARFDYIGVDKGAWYCLCSGIPMICAIGDFDSISKEQLIKLQSATEVICLPKRKNETDSEAAIALAKDRGYEQIYLYGGLGGRMDHTLANLYLMLYRDHTLVLEDAHHEIRMAKAGAYSLQKRFRYLSLLALEDSVITISGVAYPLAHRTITTKDIFTVSNEIIGEALLTVEKGSVLLIQCEDEKNGIESY</sequence>
<dbReference type="InterPro" id="IPR053149">
    <property type="entry name" value="TPK"/>
</dbReference>
<dbReference type="PANTHER" id="PTHR41299:SF1">
    <property type="entry name" value="THIAMINE PYROPHOSPHOKINASE"/>
    <property type="match status" value="1"/>
</dbReference>
<reference evidence="7 8" key="1">
    <citation type="submission" date="2022-06" db="EMBL/GenBank/DDBJ databases">
        <title>Isolation of gut microbiota from human fecal samples.</title>
        <authorList>
            <person name="Pamer E.G."/>
            <person name="Barat B."/>
            <person name="Waligurski E."/>
            <person name="Medina S."/>
            <person name="Paddock L."/>
            <person name="Mostad J."/>
        </authorList>
    </citation>
    <scope>NUCLEOTIDE SEQUENCE [LARGE SCALE GENOMIC DNA]</scope>
    <source>
        <strain evidence="7 8">DFI.6.1</strain>
    </source>
</reference>
<evidence type="ECO:0000259" key="6">
    <source>
        <dbReference type="SMART" id="SM00983"/>
    </source>
</evidence>
<comment type="caution">
    <text evidence="7">The sequence shown here is derived from an EMBL/GenBank/DDBJ whole genome shotgun (WGS) entry which is preliminary data.</text>
</comment>
<feature type="domain" description="Thiamin pyrophosphokinase thiamin-binding" evidence="6">
    <location>
        <begin position="132"/>
        <end position="193"/>
    </location>
</feature>
<evidence type="ECO:0000313" key="8">
    <source>
        <dbReference type="Proteomes" id="UP001524435"/>
    </source>
</evidence>
<name>A0ABT1SMJ0_9FIRM</name>
<dbReference type="Gene3D" id="3.40.50.10240">
    <property type="entry name" value="Thiamin pyrophosphokinase, catalytic domain"/>
    <property type="match status" value="1"/>
</dbReference>
<dbReference type="Pfam" id="PF04263">
    <property type="entry name" value="TPK_catalytic"/>
    <property type="match status" value="1"/>
</dbReference>
<dbReference type="SUPFAM" id="SSF63999">
    <property type="entry name" value="Thiamin pyrophosphokinase, catalytic domain"/>
    <property type="match status" value="1"/>
</dbReference>
<keyword evidence="1 7" id="KW-0808">Transferase</keyword>
<evidence type="ECO:0000256" key="1">
    <source>
        <dbReference type="ARBA" id="ARBA00022679"/>
    </source>
</evidence>
<dbReference type="SUPFAM" id="SSF63862">
    <property type="entry name" value="Thiamin pyrophosphokinase, substrate-binding domain"/>
    <property type="match status" value="1"/>
</dbReference>
<evidence type="ECO:0000313" key="7">
    <source>
        <dbReference type="EMBL" id="MCQ5122228.1"/>
    </source>
</evidence>
<proteinExistence type="predicted"/>
<dbReference type="NCBIfam" id="TIGR01378">
    <property type="entry name" value="thi_PPkinase"/>
    <property type="match status" value="1"/>
</dbReference>
<protein>
    <recommendedName>
        <fullName evidence="5">Thiamine diphosphokinase</fullName>
        <ecNumber evidence="5">2.7.6.2</ecNumber>
    </recommendedName>
</protein>
<dbReference type="InterPro" id="IPR036759">
    <property type="entry name" value="TPK_catalytic_sf"/>
</dbReference>
<evidence type="ECO:0000256" key="5">
    <source>
        <dbReference type="NCBIfam" id="TIGR01378"/>
    </source>
</evidence>
<dbReference type="Proteomes" id="UP001524435">
    <property type="component" value="Unassembled WGS sequence"/>
</dbReference>
<keyword evidence="4" id="KW-0067">ATP-binding</keyword>
<dbReference type="InterPro" id="IPR006282">
    <property type="entry name" value="Thi_PPkinase"/>
</dbReference>
<keyword evidence="8" id="KW-1185">Reference proteome</keyword>
<dbReference type="PANTHER" id="PTHR41299">
    <property type="entry name" value="THIAMINE PYROPHOSPHOKINASE"/>
    <property type="match status" value="1"/>
</dbReference>
<dbReference type="InterPro" id="IPR007371">
    <property type="entry name" value="TPK_catalytic"/>
</dbReference>
<evidence type="ECO:0000256" key="2">
    <source>
        <dbReference type="ARBA" id="ARBA00022741"/>
    </source>
</evidence>
<dbReference type="InterPro" id="IPR036371">
    <property type="entry name" value="TPK_B1-bd_sf"/>
</dbReference>
<evidence type="ECO:0000256" key="3">
    <source>
        <dbReference type="ARBA" id="ARBA00022777"/>
    </source>
</evidence>
<evidence type="ECO:0000256" key="4">
    <source>
        <dbReference type="ARBA" id="ARBA00022840"/>
    </source>
</evidence>
<dbReference type="Pfam" id="PF04265">
    <property type="entry name" value="TPK_B1_binding"/>
    <property type="match status" value="1"/>
</dbReference>
<keyword evidence="2" id="KW-0547">Nucleotide-binding</keyword>
<gene>
    <name evidence="7" type="ORF">NE663_08155</name>
</gene>